<keyword evidence="1" id="KW-0812">Transmembrane</keyword>
<feature type="transmembrane region" description="Helical" evidence="1">
    <location>
        <begin position="338"/>
        <end position="360"/>
    </location>
</feature>
<keyword evidence="1" id="KW-0472">Membrane</keyword>
<dbReference type="EMBL" id="HBFK01031871">
    <property type="protein sequence ID" value="CAD8752862.1"/>
    <property type="molecule type" value="Transcribed_RNA"/>
</dbReference>
<gene>
    <name evidence="2" type="ORF">HAND1043_LOCUS19368</name>
</gene>
<sequence>MQHMTEVMEPPFTLFALEPGRLLDGRIDAISEAMKRTSWASIFWTSTPLTSGLSRRAFQFFFLLMSAFTIALSAWMWWSWSAVELFQATHFRFVPLELRDGTSGEAITAPHLESFGLTLDGVPLQDRLTWHANASSVDRELRLSFPFPVVYNGWFFTTSRRGALAKDPVRFEMLVSGMSWVGRDAVAQQHAAYDAYEESGWRDESGAAPEVWRHGASGRYPCFSELVDHDVTLFWPTPVQRGMRTILDHSWMDGVYVVSSVLLLIMGLLLMVIAAAGALRREPYGKWILGLFFMVSGVRSFLDLLQPLCRGWNEVLNDCGFFVGSIVCSYVCSFREDLLLRAMLISSINMFLLAFLEFLVDWFAGYWWIEVVVVWSIVLALVTGFAVLGIYLRKKHVRSAWELVRPDKERYDRVWEEIVSKPGNKESLGALKKEVSRGTVGCEPSLVRQLNRKRSSRGKHSREGLIDRVSTSLAKHSSVFGWSGPGGGRVTDGGTDDVIAQMVVDNANHVLGPDHLQYVTFPGTVDPFIPVVSMDQLYFQASGMSPMLRSYVIKWASQSNGKMRFRRPAGAANGGNACAPGQCEGQGRWITTWESWEGAVGSVGTSLLSHEDPGGGGGGGGCACAAGRGW</sequence>
<evidence type="ECO:0000313" key="2">
    <source>
        <dbReference type="EMBL" id="CAD8752862.1"/>
    </source>
</evidence>
<protein>
    <submittedName>
        <fullName evidence="2">Uncharacterized protein</fullName>
    </submittedName>
</protein>
<feature type="transmembrane region" description="Helical" evidence="1">
    <location>
        <begin position="254"/>
        <end position="278"/>
    </location>
</feature>
<dbReference type="AlphaFoldDB" id="A0A7S0U567"/>
<keyword evidence="1" id="KW-1133">Transmembrane helix</keyword>
<accession>A0A7S0U567</accession>
<proteinExistence type="predicted"/>
<feature type="transmembrane region" description="Helical" evidence="1">
    <location>
        <begin position="366"/>
        <end position="392"/>
    </location>
</feature>
<feature type="transmembrane region" description="Helical" evidence="1">
    <location>
        <begin position="57"/>
        <end position="78"/>
    </location>
</feature>
<name>A0A7S0U567_HEMAN</name>
<organism evidence="2">
    <name type="scientific">Hemiselmis andersenii</name>
    <name type="common">Cryptophyte alga</name>
    <dbReference type="NCBI Taxonomy" id="464988"/>
    <lineage>
        <taxon>Eukaryota</taxon>
        <taxon>Cryptophyceae</taxon>
        <taxon>Cryptomonadales</taxon>
        <taxon>Hemiselmidaceae</taxon>
        <taxon>Hemiselmis</taxon>
    </lineage>
</organism>
<evidence type="ECO:0000256" key="1">
    <source>
        <dbReference type="SAM" id="Phobius"/>
    </source>
</evidence>
<reference evidence="2" key="1">
    <citation type="submission" date="2021-01" db="EMBL/GenBank/DDBJ databases">
        <authorList>
            <person name="Corre E."/>
            <person name="Pelletier E."/>
            <person name="Niang G."/>
            <person name="Scheremetjew M."/>
            <person name="Finn R."/>
            <person name="Kale V."/>
            <person name="Holt S."/>
            <person name="Cochrane G."/>
            <person name="Meng A."/>
            <person name="Brown T."/>
            <person name="Cohen L."/>
        </authorList>
    </citation>
    <scope>NUCLEOTIDE SEQUENCE</scope>
    <source>
        <strain evidence="2">CCMP441</strain>
    </source>
</reference>